<evidence type="ECO:0000256" key="8">
    <source>
        <dbReference type="ARBA" id="ARBA00022927"/>
    </source>
</evidence>
<feature type="domain" description="Ras-GAP" evidence="15">
    <location>
        <begin position="1344"/>
        <end position="1572"/>
    </location>
</feature>
<organism evidence="17 18">
    <name type="scientific">Malassezia psittaci</name>
    <dbReference type="NCBI Taxonomy" id="1821823"/>
    <lineage>
        <taxon>Eukaryota</taxon>
        <taxon>Fungi</taxon>
        <taxon>Dikarya</taxon>
        <taxon>Basidiomycota</taxon>
        <taxon>Ustilaginomycotina</taxon>
        <taxon>Malasseziomycetes</taxon>
        <taxon>Malasseziales</taxon>
        <taxon>Malasseziaceae</taxon>
        <taxon>Malassezia</taxon>
    </lineage>
</organism>
<feature type="region of interest" description="Disordered" evidence="14">
    <location>
        <begin position="215"/>
        <end position="273"/>
    </location>
</feature>
<dbReference type="InterPro" id="IPR001715">
    <property type="entry name" value="CH_dom"/>
</dbReference>
<evidence type="ECO:0000256" key="9">
    <source>
        <dbReference type="ARBA" id="ARBA00023034"/>
    </source>
</evidence>
<dbReference type="InterPro" id="IPR036872">
    <property type="entry name" value="CH_dom_sf"/>
</dbReference>
<dbReference type="InterPro" id="IPR000048">
    <property type="entry name" value="IQ_motif_EF-hand-BS"/>
</dbReference>
<dbReference type="GO" id="GO:0110085">
    <property type="term" value="C:mitotic actomyosin contractile ring"/>
    <property type="evidence" value="ECO:0007669"/>
    <property type="project" value="TreeGrafter"/>
</dbReference>
<dbReference type="Pfam" id="PF00612">
    <property type="entry name" value="IQ"/>
    <property type="match status" value="2"/>
</dbReference>
<keyword evidence="6" id="KW-0963">Cytoplasm</keyword>
<dbReference type="GO" id="GO:0016192">
    <property type="term" value="P:vesicle-mediated transport"/>
    <property type="evidence" value="ECO:0007669"/>
    <property type="project" value="UniProtKB-KW"/>
</dbReference>
<keyword evidence="18" id="KW-1185">Reference proteome</keyword>
<dbReference type="SMART" id="SM00033">
    <property type="entry name" value="CH"/>
    <property type="match status" value="1"/>
</dbReference>
<evidence type="ECO:0000256" key="4">
    <source>
        <dbReference type="ARBA" id="ARBA00011775"/>
    </source>
</evidence>
<evidence type="ECO:0000256" key="7">
    <source>
        <dbReference type="ARBA" id="ARBA00022892"/>
    </source>
</evidence>
<dbReference type="Gene3D" id="3.30.450.60">
    <property type="match status" value="1"/>
</dbReference>
<dbReference type="PROSITE" id="PS50021">
    <property type="entry name" value="CH"/>
    <property type="match status" value="1"/>
</dbReference>
<dbReference type="SUPFAM" id="SSF48350">
    <property type="entry name" value="GTPase activation domain, GAP"/>
    <property type="match status" value="1"/>
</dbReference>
<evidence type="ECO:0000256" key="11">
    <source>
        <dbReference type="ARBA" id="ARBA00023329"/>
    </source>
</evidence>
<dbReference type="GO" id="GO:0000139">
    <property type="term" value="C:Golgi membrane"/>
    <property type="evidence" value="ECO:0007669"/>
    <property type="project" value="UniProtKB-SubCell"/>
</dbReference>
<keyword evidence="5" id="KW-0813">Transport</keyword>
<dbReference type="InterPro" id="IPR008936">
    <property type="entry name" value="Rho_GTPase_activation_prot"/>
</dbReference>
<feature type="domain" description="Calponin-homology (CH)" evidence="16">
    <location>
        <begin position="417"/>
        <end position="524"/>
    </location>
</feature>
<evidence type="ECO:0000256" key="10">
    <source>
        <dbReference type="ARBA" id="ARBA00023136"/>
    </source>
</evidence>
<comment type="subunit">
    <text evidence="4">Oligomeric complex that consists of at least the alpha, beta, beta', gamma, delta, epsilon and zeta subunits.</text>
</comment>
<dbReference type="Pfam" id="PF00616">
    <property type="entry name" value="RasGAP"/>
    <property type="match status" value="1"/>
</dbReference>
<evidence type="ECO:0000256" key="13">
    <source>
        <dbReference type="ARBA" id="ARBA00075766"/>
    </source>
</evidence>
<accession>A0AAF0F636</accession>
<reference evidence="17" key="1">
    <citation type="submission" date="2023-02" db="EMBL/GenBank/DDBJ databases">
        <title>Mating type loci evolution in Malassezia.</title>
        <authorList>
            <person name="Coelho M.A."/>
        </authorList>
    </citation>
    <scope>NUCLEOTIDE SEQUENCE</scope>
    <source>
        <strain evidence="17">CBS 14136</strain>
    </source>
</reference>
<feature type="compositionally biased region" description="Basic and acidic residues" evidence="14">
    <location>
        <begin position="229"/>
        <end position="239"/>
    </location>
</feature>
<dbReference type="Gene3D" id="1.10.506.10">
    <property type="entry name" value="GTPase Activation - p120gap, domain 1"/>
    <property type="match status" value="1"/>
</dbReference>
<keyword evidence="11" id="KW-0968">Cytoplasmic vesicle</keyword>
<dbReference type="Pfam" id="PF03836">
    <property type="entry name" value="RasGAP_C"/>
    <property type="match status" value="1"/>
</dbReference>
<dbReference type="FunFam" id="3.30.450.60:FF:000013">
    <property type="entry name" value="Coatomer subunit zeta"/>
    <property type="match status" value="1"/>
</dbReference>
<feature type="compositionally biased region" description="Polar residues" evidence="14">
    <location>
        <begin position="649"/>
        <end position="675"/>
    </location>
</feature>
<keyword evidence="7" id="KW-0931">ER-Golgi transport</keyword>
<dbReference type="SUPFAM" id="SSF143885">
    <property type="entry name" value="RGC domain-like"/>
    <property type="match status" value="1"/>
</dbReference>
<dbReference type="GO" id="GO:0015031">
    <property type="term" value="P:protein transport"/>
    <property type="evidence" value="ECO:0007669"/>
    <property type="project" value="UniProtKB-KW"/>
</dbReference>
<evidence type="ECO:0000313" key="17">
    <source>
        <dbReference type="EMBL" id="WFD41540.1"/>
    </source>
</evidence>
<evidence type="ECO:0000256" key="12">
    <source>
        <dbReference type="ARBA" id="ARBA00045555"/>
    </source>
</evidence>
<evidence type="ECO:0000259" key="15">
    <source>
        <dbReference type="PROSITE" id="PS50018"/>
    </source>
</evidence>
<dbReference type="PANTHER" id="PTHR14149">
    <property type="entry name" value="RAS GTPASE-ACTIVATING PROTEIN WITH IQ MOTIF"/>
    <property type="match status" value="1"/>
</dbReference>
<dbReference type="InterPro" id="IPR000593">
    <property type="entry name" value="RasGAP_C"/>
</dbReference>
<comment type="subcellular location">
    <subcellularLocation>
        <location evidence="2">Cytoplasmic vesicle</location>
        <location evidence="2">COPI-coated vesicle membrane</location>
        <topology evidence="2">Peripheral membrane protein</topology>
        <orientation evidence="2">Cytoplasmic side</orientation>
    </subcellularLocation>
    <subcellularLocation>
        <location evidence="1">Golgi apparatus membrane</location>
        <topology evidence="1">Peripheral membrane protein</topology>
        <orientation evidence="1">Cytoplasmic side</orientation>
    </subcellularLocation>
</comment>
<evidence type="ECO:0000256" key="3">
    <source>
        <dbReference type="ARBA" id="ARBA00006972"/>
    </source>
</evidence>
<dbReference type="CDD" id="cd14829">
    <property type="entry name" value="Zeta-COP"/>
    <property type="match status" value="1"/>
</dbReference>
<dbReference type="CDD" id="cd21206">
    <property type="entry name" value="CH_IQGAP"/>
    <property type="match status" value="1"/>
</dbReference>
<comment type="function">
    <text evidence="12">The coatomer is a cytosolic protein complex that binds to dilysine motifs and reversibly associates with Golgi non-clathrin-coated vesicles, which further mediate biosynthetic protein transport from the ER, via the Golgi up to the trans Golgi network. Coatomer complex is required for budding from Golgi membranes, and is essential for the retrograde Golgi-to-ER transport of dilysine-tagged proteins. The zeta subunit may be involved in regulating the coat assembly and, hence, the rate of biosynthetic protein transport due to its association-dissociation properties with the coatomer complex.</text>
</comment>
<proteinExistence type="inferred from homology"/>
<feature type="compositionally biased region" description="Basic and acidic residues" evidence="14">
    <location>
        <begin position="677"/>
        <end position="811"/>
    </location>
</feature>
<dbReference type="GO" id="GO:0005096">
    <property type="term" value="F:GTPase activator activity"/>
    <property type="evidence" value="ECO:0007669"/>
    <property type="project" value="TreeGrafter"/>
</dbReference>
<dbReference type="GO" id="GO:0051015">
    <property type="term" value="F:actin filament binding"/>
    <property type="evidence" value="ECO:0007669"/>
    <property type="project" value="TreeGrafter"/>
</dbReference>
<feature type="region of interest" description="Disordered" evidence="14">
    <location>
        <begin position="289"/>
        <end position="327"/>
    </location>
</feature>
<dbReference type="Proteomes" id="UP001214628">
    <property type="component" value="Chromosome 1"/>
</dbReference>
<dbReference type="Pfam" id="PF01217">
    <property type="entry name" value="Clat_adaptor_s"/>
    <property type="match status" value="1"/>
</dbReference>
<evidence type="ECO:0000259" key="16">
    <source>
        <dbReference type="PROSITE" id="PS50021"/>
    </source>
</evidence>
<dbReference type="PROSITE" id="PS50096">
    <property type="entry name" value="IQ"/>
    <property type="match status" value="7"/>
</dbReference>
<feature type="compositionally biased region" description="Polar residues" evidence="14">
    <location>
        <begin position="314"/>
        <end position="327"/>
    </location>
</feature>
<keyword evidence="10" id="KW-0472">Membrane</keyword>
<keyword evidence="9" id="KW-0333">Golgi apparatus</keyword>
<dbReference type="SUPFAM" id="SSF47576">
    <property type="entry name" value="Calponin-homology domain, CH-domain"/>
    <property type="match status" value="1"/>
</dbReference>
<evidence type="ECO:0000256" key="6">
    <source>
        <dbReference type="ARBA" id="ARBA00022490"/>
    </source>
</evidence>
<dbReference type="GO" id="GO:0030663">
    <property type="term" value="C:COPI-coated vesicle membrane"/>
    <property type="evidence" value="ECO:0007669"/>
    <property type="project" value="UniProtKB-SubCell"/>
</dbReference>
<sequence length="1991" mass="227066">MTNLTLYTTRAVLLLDSEGNRILSKYFQPPQETIGEHPPPALNATGLASLGARNPYTTLKEQHALEHAVWDKARRSNGDIFQYDGNLVLFKSSYDVFFFVIAPERENELMMHSFMMSMYEALSILLQSQIDKRTILDNLDLVTLAIDESVDDGIILETDSAAIANRVTRPRSDAVEVQQVEQTLFNAYTSFRDKFAQRLSAPCVGLKMSASSRSMLREPLQSAGTQHRTPYESRSENNKTGRMATLRPVSTKEDQNREPANGPTRAYPLPTRSSRAQAEVLATEDSGYNGISSLQRTRSAKTKTEPITRAPTPKSGTRINASETSFSSAKRMFSNAASTESSVMARSKSLRRDSELARPRLSRTNLSGFVLRKDETSSTKTSVAGAGAVPSSLPPLTAAAMRRADPEREDVQAYEYLCHCSEAQQWIERCIGEPLGGDIANMGEEMRNGIALAKLAKSFEPSCVPRIFVHPRLQFRHTDNINYFFQFADKIRLPNCFRFELTDLYEKKNFPKVVYCLHALSHFMAHLGRSDKVDDLVGKLQFNPEQLDKTQKSLDAQGGTLPSFGGVGQALAQEMGMSAGAQHSVTRKADADWIKPSKKVNSVSRPSSLSPPPKANAAPSKPDAFAVNLKPVSERQGSNAKPLAPKPTLGSSTIPKTQSKSSMTDLPLRKSNTAKTIPEEARERAVQLSRERERKRLEQEREWERQRHELQEERIRQREQREQRISALGREREQQRAEQLREREREKDAKRLEEERERERERERRESEYRRERERTQKEHELQRAQDAALARERQRADRAEKQERERIERLEQEQKQREERLVRERMEEEQAMRAAREQEQFERELAFELERKRQLEAHAAELEEARAETRAAELRLQQVAQETARREEEERNRILAKWNPMLISQCAGVLRRQAFQTQRLRLRYSEQVFVRLQAQLRGVTMRNAQRAERARLASEHDVKALIQLQAALRAELFRRAFYQRFEALDDAEMGVVQFQAHARGALARRSIFSVLISAERNTDVYVRIQACVRTVLAQQRLLHQVQALRGGMDSFAHFQAHARGVLARRKYQRTMLSLAQVQVVRGVQSLQTALRAAVQRGKHFQIRKQLTYTQPSVIRVQAAIRGVLARQEFRWWAGHLYQSEPVAIHLQALVRGTLARRFFRRSYGHYLSHIPEIVKVQSVVRAHMQGAQYRALLRDHPPLSAVRFFAQLLDTSDADFAGEIALEQLRAQIFARIQQNKVTEATVSELEIKNAILIRNKIGIEDAAKSRNERGLLGHASHRNSVLAKAQDPFSEQSQDRPTARRRELYQGLFYLLQTRPEYLAKLVVLTTASTTLPEADRVQFEQTVLLLYNYAQQPREEYWLLRLLRSAVQEHLKATPSLQSFVRDDGAFQKRLVHYSKGIRERSYFAQVLGPLVLPMAQDASLHLETDPCVIYRELYALEQAGSELRPTRAPNADFDEALNHPETRTIFIRHLQSLRTCTEQFLTAFKAAAPQMPYGMRFVARELFSSLTARFPHMPHDAVLSGVCEVMYQRYLHPAIVGPETVLDACPVLSPEMRRNLTVISQMLLQIARGQPFGEDEPCLQPLSEYVMQAAPRFQRWMQSLIEGCVAPELHFGVDEYTDAASTHRPIIYISPNEIYAVHQLLCNNLASLVTSPDDPLAHFLSELGNPPLASSPELEEARSKEVALELTMELAGMRDPDGEAKNLFVETKRLVLAVLKVQTGEDLLSVFLAEVTEKDEQRWNALLAHDSQRQLSTANPEANLAFTPLGELHSMSFAELKVTALENLVRLEQMGRVQRSDAFQAMLDALALDIRTRHQRRFARQAEQQMLTNTLHKLHQREAFMQTQIAEYQRYADQTLKTMPRRGHTKTLPFTKQYFHRRSLKAAGILPKFGSYIYSARRLLDKGLLTAIDAPENMSVDQVAVTISSDELGEFLIEAAVSNVPAGTSRILMEELLEAQYNGHHTIAVLDRTLIFDVNCLIQWINKKFYA</sequence>
<dbReference type="InterPro" id="IPR011012">
    <property type="entry name" value="Longin-like_dom_sf"/>
</dbReference>
<dbReference type="SMART" id="SM00323">
    <property type="entry name" value="RasGAP"/>
    <property type="match status" value="1"/>
</dbReference>
<dbReference type="SMART" id="SM00015">
    <property type="entry name" value="IQ"/>
    <property type="match status" value="6"/>
</dbReference>
<dbReference type="PANTHER" id="PTHR14149:SF14">
    <property type="entry name" value="CALPONIN-HOMOLOGY (CH) DOMAIN-CONTAINING PROTEIN"/>
    <property type="match status" value="1"/>
</dbReference>
<name>A0AAF0F636_9BASI</name>
<feature type="compositionally biased region" description="Low complexity" evidence="14">
    <location>
        <begin position="615"/>
        <end position="624"/>
    </location>
</feature>
<dbReference type="GO" id="GO:0005516">
    <property type="term" value="F:calmodulin binding"/>
    <property type="evidence" value="ECO:0007669"/>
    <property type="project" value="TreeGrafter"/>
</dbReference>
<evidence type="ECO:0000256" key="2">
    <source>
        <dbReference type="ARBA" id="ARBA00004347"/>
    </source>
</evidence>
<gene>
    <name evidence="17" type="primary">IQG1</name>
    <name evidence="17" type="ORF">MPSI1_000171</name>
</gene>
<dbReference type="SUPFAM" id="SSF64356">
    <property type="entry name" value="SNARE-like"/>
    <property type="match status" value="1"/>
</dbReference>
<comment type="similarity">
    <text evidence="3">Belongs to the adaptor complexes small subunit family.</text>
</comment>
<dbReference type="GO" id="GO:1903479">
    <property type="term" value="P:mitotic actomyosin contractile ring assembly actin filament organization"/>
    <property type="evidence" value="ECO:0007669"/>
    <property type="project" value="TreeGrafter"/>
</dbReference>
<dbReference type="PROSITE" id="PS50018">
    <property type="entry name" value="RAS_GTPASE_ACTIV_2"/>
    <property type="match status" value="1"/>
</dbReference>
<evidence type="ECO:0000256" key="1">
    <source>
        <dbReference type="ARBA" id="ARBA00004255"/>
    </source>
</evidence>
<evidence type="ECO:0000256" key="5">
    <source>
        <dbReference type="ARBA" id="ARBA00022448"/>
    </source>
</evidence>
<dbReference type="EMBL" id="CP118375">
    <property type="protein sequence ID" value="WFD41540.1"/>
    <property type="molecule type" value="Genomic_DNA"/>
</dbReference>
<dbReference type="InterPro" id="IPR022775">
    <property type="entry name" value="AP_mu_sigma_su"/>
</dbReference>
<feature type="region of interest" description="Disordered" evidence="14">
    <location>
        <begin position="578"/>
        <end position="811"/>
    </location>
</feature>
<evidence type="ECO:0000256" key="14">
    <source>
        <dbReference type="SAM" id="MobiDB-lite"/>
    </source>
</evidence>
<dbReference type="Gene3D" id="1.10.418.10">
    <property type="entry name" value="Calponin-like domain"/>
    <property type="match status" value="1"/>
</dbReference>
<keyword evidence="8" id="KW-0653">Protein transport</keyword>
<protein>
    <recommendedName>
        <fullName evidence="13">Zeta-coat protein</fullName>
    </recommendedName>
</protein>
<evidence type="ECO:0000313" key="18">
    <source>
        <dbReference type="Proteomes" id="UP001214628"/>
    </source>
</evidence>
<feature type="region of interest" description="Disordered" evidence="14">
    <location>
        <begin position="337"/>
        <end position="356"/>
    </location>
</feature>
<dbReference type="InterPro" id="IPR001936">
    <property type="entry name" value="RasGAP_dom"/>
</dbReference>
<dbReference type="Pfam" id="PF00307">
    <property type="entry name" value="CH"/>
    <property type="match status" value="1"/>
</dbReference>